<dbReference type="SUPFAM" id="SSF52540">
    <property type="entry name" value="P-loop containing nucleoside triphosphate hydrolases"/>
    <property type="match status" value="1"/>
</dbReference>
<reference evidence="2 3" key="1">
    <citation type="submission" date="2018-05" db="EMBL/GenBank/DDBJ databases">
        <title>Leucothrix arctica sp. nov., isolated from Arctic seawater.</title>
        <authorList>
            <person name="Choi A."/>
            <person name="Baek K."/>
        </authorList>
    </citation>
    <scope>NUCLEOTIDE SEQUENCE [LARGE SCALE GENOMIC DNA]</scope>
    <source>
        <strain evidence="2 3">JCM 18388</strain>
    </source>
</reference>
<dbReference type="Gene3D" id="3.40.50.300">
    <property type="entry name" value="P-loop containing nucleotide triphosphate hydrolases"/>
    <property type="match status" value="1"/>
</dbReference>
<dbReference type="OrthoDB" id="9809324at2"/>
<sequence length="431" mass="48553">MILRFGCENFRSISEYQEVLLTAVSKDDGDTLFSPNGIREKVLPIVAFYGANGSGKTNLIMSIRSLISAVAQSASSDIDRALIPAFKLDRESANLPSTLDMDFIFDDVHYHYGFSFDGKVVTAEWLYSFSYAHRMSKSVLFDRDISDKNSPFYFGKSLKGKNKVISEITGEASLFLSVAAKSKHKLLSNIFEYIKSHYSFRFNSGLLEEQVAQKIRKYGFEREISRFLTLVDVGVARLEAKQVQMEEDRANAVNSMLDALVNSLGDLAPKGKLPLIEYQHHIEIHRENKAGEDVLFSFNDESLGTQALISLLVSVFWVLKHGGVFVVDEIESSLHTKLSLKVVELFNSKVTNPNGAQLIFTTHETQLLNYNGIRRDEVWLTEKSLDGSTKVAPLSDYSIDKRSNLRNGYLDGRFGAIPFLSLLDDFRLFEE</sequence>
<dbReference type="Proteomes" id="UP000245539">
    <property type="component" value="Unassembled WGS sequence"/>
</dbReference>
<dbReference type="Pfam" id="PF13304">
    <property type="entry name" value="AAA_21"/>
    <property type="match status" value="1"/>
</dbReference>
<evidence type="ECO:0000259" key="1">
    <source>
        <dbReference type="Pfam" id="PF13304"/>
    </source>
</evidence>
<dbReference type="GO" id="GO:0005524">
    <property type="term" value="F:ATP binding"/>
    <property type="evidence" value="ECO:0007669"/>
    <property type="project" value="InterPro"/>
</dbReference>
<gene>
    <name evidence="2" type="ORF">DKW60_21310</name>
</gene>
<protein>
    <recommendedName>
        <fullName evidence="1">ATPase AAA-type core domain-containing protein</fullName>
    </recommendedName>
</protein>
<keyword evidence="3" id="KW-1185">Reference proteome</keyword>
<dbReference type="PANTHER" id="PTHR40396">
    <property type="entry name" value="ATPASE-LIKE PROTEIN"/>
    <property type="match status" value="1"/>
</dbReference>
<dbReference type="RefSeq" id="WP_109839686.1">
    <property type="nucleotide sequence ID" value="NZ_QGKM01000091.1"/>
</dbReference>
<organism evidence="2 3">
    <name type="scientific">Leucothrix pacifica</name>
    <dbReference type="NCBI Taxonomy" id="1247513"/>
    <lineage>
        <taxon>Bacteria</taxon>
        <taxon>Pseudomonadati</taxon>
        <taxon>Pseudomonadota</taxon>
        <taxon>Gammaproteobacteria</taxon>
        <taxon>Thiotrichales</taxon>
        <taxon>Thiotrichaceae</taxon>
        <taxon>Leucothrix</taxon>
    </lineage>
</organism>
<dbReference type="AlphaFoldDB" id="A0A317C1I9"/>
<feature type="domain" description="ATPase AAA-type core" evidence="1">
    <location>
        <begin position="45"/>
        <end position="369"/>
    </location>
</feature>
<dbReference type="PANTHER" id="PTHR40396:SF1">
    <property type="entry name" value="ATPASE AAA-TYPE CORE DOMAIN-CONTAINING PROTEIN"/>
    <property type="match status" value="1"/>
</dbReference>
<comment type="caution">
    <text evidence="2">The sequence shown here is derived from an EMBL/GenBank/DDBJ whole genome shotgun (WGS) entry which is preliminary data.</text>
</comment>
<accession>A0A317C1I9</accession>
<dbReference type="GO" id="GO:0016887">
    <property type="term" value="F:ATP hydrolysis activity"/>
    <property type="evidence" value="ECO:0007669"/>
    <property type="project" value="InterPro"/>
</dbReference>
<name>A0A317C1I9_9GAMM</name>
<evidence type="ECO:0000313" key="2">
    <source>
        <dbReference type="EMBL" id="PWQ92408.1"/>
    </source>
</evidence>
<dbReference type="InterPro" id="IPR003959">
    <property type="entry name" value="ATPase_AAA_core"/>
</dbReference>
<dbReference type="InterPro" id="IPR027417">
    <property type="entry name" value="P-loop_NTPase"/>
</dbReference>
<proteinExistence type="predicted"/>
<dbReference type="EMBL" id="QGKM01000091">
    <property type="protein sequence ID" value="PWQ92408.1"/>
    <property type="molecule type" value="Genomic_DNA"/>
</dbReference>
<evidence type="ECO:0000313" key="3">
    <source>
        <dbReference type="Proteomes" id="UP000245539"/>
    </source>
</evidence>